<evidence type="ECO:0000256" key="4">
    <source>
        <dbReference type="ARBA" id="ARBA00023306"/>
    </source>
</evidence>
<evidence type="ECO:0000256" key="3">
    <source>
        <dbReference type="ARBA" id="ARBA00022658"/>
    </source>
</evidence>
<dbReference type="Pfam" id="PF07653">
    <property type="entry name" value="SH3_2"/>
    <property type="match status" value="1"/>
</dbReference>
<feature type="region of interest" description="Disordered" evidence="7">
    <location>
        <begin position="569"/>
        <end position="596"/>
    </location>
</feature>
<feature type="region of interest" description="Disordered" evidence="7">
    <location>
        <begin position="535"/>
        <end position="554"/>
    </location>
</feature>
<evidence type="ECO:0000256" key="5">
    <source>
        <dbReference type="PROSITE-ProRule" id="PRU00168"/>
    </source>
</evidence>
<dbReference type="PANTHER" id="PTHR23113">
    <property type="entry name" value="GUANINE NUCLEOTIDE EXCHANGE FACTOR"/>
    <property type="match status" value="1"/>
</dbReference>
<proteinExistence type="predicted"/>
<dbReference type="CDD" id="cd11883">
    <property type="entry name" value="SH3_Sdc25"/>
    <property type="match status" value="1"/>
</dbReference>
<keyword evidence="12" id="KW-1185">Reference proteome</keyword>
<evidence type="ECO:0000313" key="12">
    <source>
        <dbReference type="Proteomes" id="UP000190831"/>
    </source>
</evidence>
<dbReference type="InterPro" id="IPR001452">
    <property type="entry name" value="SH3_domain"/>
</dbReference>
<dbReference type="OrthoDB" id="546434at2759"/>
<gene>
    <name evidence="11" type="ORF">LAFE_0H12816G</name>
</gene>
<keyword evidence="4" id="KW-0131">Cell cycle</keyword>
<dbReference type="Gene3D" id="2.30.30.40">
    <property type="entry name" value="SH3 Domains"/>
    <property type="match status" value="1"/>
</dbReference>
<dbReference type="InterPro" id="IPR008937">
    <property type="entry name" value="Ras-like_GEF"/>
</dbReference>
<evidence type="ECO:0000259" key="8">
    <source>
        <dbReference type="PROSITE" id="PS50002"/>
    </source>
</evidence>
<dbReference type="STRING" id="4955.A0A1G4MKU4"/>
<feature type="compositionally biased region" description="Polar residues" evidence="7">
    <location>
        <begin position="572"/>
        <end position="596"/>
    </location>
</feature>
<dbReference type="SMART" id="SM00147">
    <property type="entry name" value="RasGEF"/>
    <property type="match status" value="1"/>
</dbReference>
<feature type="domain" description="Ras-GEF" evidence="9">
    <location>
        <begin position="1208"/>
        <end position="1445"/>
    </location>
</feature>
<evidence type="ECO:0000256" key="2">
    <source>
        <dbReference type="ARBA" id="ARBA00022618"/>
    </source>
</evidence>
<dbReference type="Gene3D" id="1.10.840.10">
    <property type="entry name" value="Ras guanine-nucleotide exchange factors catalytic domain"/>
    <property type="match status" value="1"/>
</dbReference>
<feature type="compositionally biased region" description="Polar residues" evidence="7">
    <location>
        <begin position="348"/>
        <end position="362"/>
    </location>
</feature>
<keyword evidence="3 5" id="KW-0344">Guanine-nucleotide releasing factor</keyword>
<keyword evidence="2" id="KW-0132">Cell division</keyword>
<dbReference type="Pfam" id="PF00618">
    <property type="entry name" value="RasGEF_N"/>
    <property type="match status" value="1"/>
</dbReference>
<feature type="compositionally biased region" description="Low complexity" evidence="7">
    <location>
        <begin position="110"/>
        <end position="128"/>
    </location>
</feature>
<dbReference type="Proteomes" id="UP000190831">
    <property type="component" value="Chromosome H"/>
</dbReference>
<feature type="domain" description="N-terminal Ras-GEF" evidence="10">
    <location>
        <begin position="1022"/>
        <end position="1152"/>
    </location>
</feature>
<dbReference type="SUPFAM" id="SSF50044">
    <property type="entry name" value="SH3-domain"/>
    <property type="match status" value="1"/>
</dbReference>
<dbReference type="PROSITE" id="PS50002">
    <property type="entry name" value="SH3"/>
    <property type="match status" value="1"/>
</dbReference>
<evidence type="ECO:0000256" key="7">
    <source>
        <dbReference type="SAM" id="MobiDB-lite"/>
    </source>
</evidence>
<protein>
    <submittedName>
        <fullName evidence="11">LAFE_0H12816g1_1</fullName>
    </submittedName>
</protein>
<dbReference type="PANTHER" id="PTHR23113:SF368">
    <property type="entry name" value="CELL DIVISION CONTROL PROTEIN 25"/>
    <property type="match status" value="1"/>
</dbReference>
<evidence type="ECO:0000259" key="9">
    <source>
        <dbReference type="PROSITE" id="PS50009"/>
    </source>
</evidence>
<evidence type="ECO:0000259" key="10">
    <source>
        <dbReference type="PROSITE" id="PS50212"/>
    </source>
</evidence>
<feature type="domain" description="SH3" evidence="8">
    <location>
        <begin position="20"/>
        <end position="86"/>
    </location>
</feature>
<reference evidence="11 12" key="1">
    <citation type="submission" date="2016-03" db="EMBL/GenBank/DDBJ databases">
        <authorList>
            <person name="Devillers H."/>
        </authorList>
    </citation>
    <scope>NUCLEOTIDE SEQUENCE [LARGE SCALE GENOMIC DNA]</scope>
    <source>
        <strain evidence="11">CBS 6772</strain>
    </source>
</reference>
<dbReference type="Gene3D" id="1.20.870.10">
    <property type="entry name" value="Son of sevenless (SoS) protein Chain: S domain 1"/>
    <property type="match status" value="1"/>
</dbReference>
<dbReference type="InterPro" id="IPR019804">
    <property type="entry name" value="Ras_G-nucl-exch_fac_CS"/>
</dbReference>
<dbReference type="GO" id="GO:0007265">
    <property type="term" value="P:Ras protein signal transduction"/>
    <property type="evidence" value="ECO:0007669"/>
    <property type="project" value="TreeGrafter"/>
</dbReference>
<dbReference type="GO" id="GO:0005085">
    <property type="term" value="F:guanyl-nucleotide exchange factor activity"/>
    <property type="evidence" value="ECO:0007669"/>
    <property type="project" value="UniProtKB-KW"/>
</dbReference>
<dbReference type="CDD" id="cd06224">
    <property type="entry name" value="REM"/>
    <property type="match status" value="1"/>
</dbReference>
<feature type="compositionally biased region" description="Polar residues" evidence="7">
    <location>
        <begin position="135"/>
        <end position="148"/>
    </location>
</feature>
<feature type="compositionally biased region" description="Low complexity" evidence="7">
    <location>
        <begin position="169"/>
        <end position="186"/>
    </location>
</feature>
<evidence type="ECO:0000313" key="11">
    <source>
        <dbReference type="EMBL" id="SCW04406.1"/>
    </source>
</evidence>
<dbReference type="InterPro" id="IPR000651">
    <property type="entry name" value="Ras-like_Gua-exchang_fac_N"/>
</dbReference>
<dbReference type="GO" id="GO:0005886">
    <property type="term" value="C:plasma membrane"/>
    <property type="evidence" value="ECO:0007669"/>
    <property type="project" value="TreeGrafter"/>
</dbReference>
<dbReference type="PROSITE" id="PS50009">
    <property type="entry name" value="RASGEF_CAT"/>
    <property type="match status" value="1"/>
</dbReference>
<dbReference type="EMBL" id="LT598491">
    <property type="protein sequence ID" value="SCW04406.1"/>
    <property type="molecule type" value="Genomic_DNA"/>
</dbReference>
<dbReference type="InterPro" id="IPR036964">
    <property type="entry name" value="RASGEF_cat_dom_sf"/>
</dbReference>
<dbReference type="Pfam" id="PF00617">
    <property type="entry name" value="RasGEF"/>
    <property type="match status" value="1"/>
</dbReference>
<dbReference type="PROSITE" id="PS50212">
    <property type="entry name" value="RASGEF_NTER"/>
    <property type="match status" value="1"/>
</dbReference>
<dbReference type="InterPro" id="IPR001895">
    <property type="entry name" value="RASGEF_cat_dom"/>
</dbReference>
<sequence length="1533" mass="174865">MSQFVSNEEPVPSSAISCVRPIDVVVATQDYIPNRKGQLRLSVGDIVYVLGKHESGWWDGLVLSLKAGGKCYRGWFPQNYTKSCRDKRMYLQLKRSKSCYSNASSRLSSRRSSLAAGSGSSHNDNGSGIRLNAPSEPNLSPTHSQSSHLKQDYRLDMRQNRSYHTRRPSQVSQSSASAHSGSQSSHTLPLQQIDPLQKLTLEEESQENSHPVDPEKITVLSTEEVEMIFNNVYSNNRPPIWTPIPTNENKVIYYNRDYNIYCRTLPFLHTPELNTKSAFSENDWDVDLHPRNERQFTDEKIQVIDGSEMESLSNDSKGAGTVSSTRSPNKIVSTASGASSMGEKNKNNKASVSGSARVSLKSNEGPKQETEHLDGSQYVSNDTNGGGWYDDTCHIMLAKQELFHNHHMDIRSWTELRDATLFFSRKSHACFLRNEHHNFNKNFEATTRFALYYHSACRLLRSQVLKSNVRRDVKRLLKSITEATAGIAVDASLYFSSSHRVEISVSDSSQTNLHKLSVTSTGTTIQEPIRISMSTINPAGRSPPAARNSSTSTTDTIMFRDAASGFGVEGNNDITQAEQGSNIGSTTSSHTIQPNSSLNDDTSVLVQSFFQAVDSKFGQFNKSIWKLHKIMKRNFAPDDIIPQLFPRYFRNTFSGGAWTSCFQEPSSTFTSRNSSVGAGPPIPSDVFSGAPVKPYGSISSKATTIDSAIQSRISSENDRSYGQKEFSRSKFIKKNKYPLNHDTLKMIKKKMDYFSTTSYSSYEKLIEQPKSKQRNLEISANCYKELSQTVFILEALENIDLRFFINMRNLGYDQQLDKESEELRQHTMTSLASVLMEFFDIKQALYDVTIKGIMDIQQLTLEDPFVFCSMKGDLMACCEKDDNMRQYQVIEPEKLAEIYRRRLIADDVEINNSCFLDTDTELKVTRLTFLRILSSAYKTVELLIEERENVLNYAARMMKNDLIGKLMKGEQEKWFDDKDNEMRLGDPEFEHIGPRESIARSLSKDIPWYLDSEHEYSLIYDKKGNVKGGTKIALLEHLTNHQIIDVSFNISMLLTFRSIFTTSELLHALIERYNLYPPEGLSYEEYSAWVEKKATPTKIRVVNIMKTLFSQYWTPAYYEPGIEDVLSFAQSATTQSIPGSNILLTEIKERLSLKGNIKSFVPEKIKFTDTGASLSDIAHAPKLPGLAVVDSGSGYGFRMRKLRILDIDPQTFAKQLTIKEHHLYSKITLFECLDRIWGKKYCNFGGSENISRFISSANHLTNYVSFVIVKQENLKKRARLIQHFVSVAEYCRELNNFSSMTAIISALYSSPIYRLKKTWMMISQDCKRILEVLNTLMDSTRNFIRYREWLKGIHDVACVPFFGVYLSDLTFSAEGNPDYLHRTTDIINFSKRTRIVDILKEIASYQGIRYKFKRYDDIQNFLEESMRNVPNIEKQYELSLRVEPRTDVSTGLDGTHTALPLSKAQGITKPEKKTRFGKVKKDPPTFHINKYLVNYLEEFKFFNIFIYDVLLNILDLFRLRNTELNIFSRVIFR</sequence>
<dbReference type="CDD" id="cd00155">
    <property type="entry name" value="RasGEF"/>
    <property type="match status" value="1"/>
</dbReference>
<dbReference type="GO" id="GO:0051301">
    <property type="term" value="P:cell division"/>
    <property type="evidence" value="ECO:0007669"/>
    <property type="project" value="UniProtKB-KW"/>
</dbReference>
<dbReference type="OMA" id="SEHEYSL"/>
<dbReference type="SMART" id="SM00229">
    <property type="entry name" value="RasGEFN"/>
    <property type="match status" value="1"/>
</dbReference>
<feature type="region of interest" description="Disordered" evidence="7">
    <location>
        <begin position="297"/>
        <end position="379"/>
    </location>
</feature>
<dbReference type="SMART" id="SM00326">
    <property type="entry name" value="SH3"/>
    <property type="match status" value="1"/>
</dbReference>
<feature type="region of interest" description="Disordered" evidence="7">
    <location>
        <begin position="110"/>
        <end position="190"/>
    </location>
</feature>
<dbReference type="PROSITE" id="PS00720">
    <property type="entry name" value="RASGEF"/>
    <property type="match status" value="1"/>
</dbReference>
<name>A0A1G4MKU4_LACFM</name>
<dbReference type="SUPFAM" id="SSF48366">
    <property type="entry name" value="Ras GEF"/>
    <property type="match status" value="1"/>
</dbReference>
<accession>A0A1G4MKU4</accession>
<evidence type="ECO:0000256" key="1">
    <source>
        <dbReference type="ARBA" id="ARBA00022443"/>
    </source>
</evidence>
<organism evidence="11 12">
    <name type="scientific">Lachancea fermentati</name>
    <name type="common">Zygosaccharomyces fermentati</name>
    <dbReference type="NCBI Taxonomy" id="4955"/>
    <lineage>
        <taxon>Eukaryota</taxon>
        <taxon>Fungi</taxon>
        <taxon>Dikarya</taxon>
        <taxon>Ascomycota</taxon>
        <taxon>Saccharomycotina</taxon>
        <taxon>Saccharomycetes</taxon>
        <taxon>Saccharomycetales</taxon>
        <taxon>Saccharomycetaceae</taxon>
        <taxon>Lachancea</taxon>
    </lineage>
</organism>
<dbReference type="InterPro" id="IPR023578">
    <property type="entry name" value="Ras_GEF_dom_sf"/>
</dbReference>
<feature type="compositionally biased region" description="Basic and acidic residues" evidence="7">
    <location>
        <begin position="149"/>
        <end position="159"/>
    </location>
</feature>
<keyword evidence="1 6" id="KW-0728">SH3 domain</keyword>
<evidence type="ECO:0000256" key="6">
    <source>
        <dbReference type="PROSITE-ProRule" id="PRU00192"/>
    </source>
</evidence>
<feature type="compositionally biased region" description="Polar residues" evidence="7">
    <location>
        <begin position="310"/>
        <end position="339"/>
    </location>
</feature>
<dbReference type="InterPro" id="IPR036028">
    <property type="entry name" value="SH3-like_dom_sf"/>
</dbReference>
<feature type="compositionally biased region" description="Basic and acidic residues" evidence="7">
    <location>
        <begin position="364"/>
        <end position="374"/>
    </location>
</feature>